<feature type="domain" description="ABM" evidence="1">
    <location>
        <begin position="6"/>
        <end position="94"/>
    </location>
</feature>
<keyword evidence="2" id="KW-0560">Oxidoreductase</keyword>
<comment type="caution">
    <text evidence="2">The sequence shown here is derived from an EMBL/GenBank/DDBJ whole genome shotgun (WGS) entry which is preliminary data.</text>
</comment>
<reference evidence="2 3" key="1">
    <citation type="submission" date="2020-07" db="EMBL/GenBank/DDBJ databases">
        <title>Sequencing the genomes of 1000 actinobacteria strains.</title>
        <authorList>
            <person name="Klenk H.-P."/>
        </authorList>
    </citation>
    <scope>NUCLEOTIDE SEQUENCE [LARGE SCALE GENOMIC DNA]</scope>
    <source>
        <strain evidence="2 3">CXB654</strain>
    </source>
</reference>
<dbReference type="GO" id="GO:0004497">
    <property type="term" value="F:monooxygenase activity"/>
    <property type="evidence" value="ECO:0007669"/>
    <property type="project" value="UniProtKB-KW"/>
</dbReference>
<name>A0A852TTG1_9ACTN</name>
<sequence>MSADVFRVMLRMEIHAGKREEFERTWLAIGDSVTSHPANLGQWLSRDAEDPGVYYIVSDWESEARFREFETSERHLRHREKLHPYRSAGAMTVMHVVSHLPGTGAARTHEEWEAVR</sequence>
<dbReference type="PROSITE" id="PS51725">
    <property type="entry name" value="ABM"/>
    <property type="match status" value="1"/>
</dbReference>
<dbReference type="Gene3D" id="3.30.70.100">
    <property type="match status" value="1"/>
</dbReference>
<dbReference type="Pfam" id="PF03992">
    <property type="entry name" value="ABM"/>
    <property type="match status" value="1"/>
</dbReference>
<proteinExistence type="predicted"/>
<evidence type="ECO:0000313" key="2">
    <source>
        <dbReference type="EMBL" id="NYE45404.1"/>
    </source>
</evidence>
<keyword evidence="3" id="KW-1185">Reference proteome</keyword>
<protein>
    <submittedName>
        <fullName evidence="2">Heme-degrading monooxygenase HmoA</fullName>
    </submittedName>
</protein>
<dbReference type="AlphaFoldDB" id="A0A852TTG1"/>
<dbReference type="EMBL" id="JACCCC010000001">
    <property type="protein sequence ID" value="NYE45404.1"/>
    <property type="molecule type" value="Genomic_DNA"/>
</dbReference>
<dbReference type="RefSeq" id="WP_179641634.1">
    <property type="nucleotide sequence ID" value="NZ_BAAAYY010000007.1"/>
</dbReference>
<dbReference type="Proteomes" id="UP000589036">
    <property type="component" value="Unassembled WGS sequence"/>
</dbReference>
<evidence type="ECO:0000259" key="1">
    <source>
        <dbReference type="PROSITE" id="PS51725"/>
    </source>
</evidence>
<organism evidence="2 3">
    <name type="scientific">Spinactinospora alkalitolerans</name>
    <dbReference type="NCBI Taxonomy" id="687207"/>
    <lineage>
        <taxon>Bacteria</taxon>
        <taxon>Bacillati</taxon>
        <taxon>Actinomycetota</taxon>
        <taxon>Actinomycetes</taxon>
        <taxon>Streptosporangiales</taxon>
        <taxon>Nocardiopsidaceae</taxon>
        <taxon>Spinactinospora</taxon>
    </lineage>
</organism>
<dbReference type="InterPro" id="IPR007138">
    <property type="entry name" value="ABM_dom"/>
</dbReference>
<evidence type="ECO:0000313" key="3">
    <source>
        <dbReference type="Proteomes" id="UP000589036"/>
    </source>
</evidence>
<dbReference type="InterPro" id="IPR011008">
    <property type="entry name" value="Dimeric_a/b-barrel"/>
</dbReference>
<keyword evidence="2" id="KW-0503">Monooxygenase</keyword>
<dbReference type="SUPFAM" id="SSF54909">
    <property type="entry name" value="Dimeric alpha+beta barrel"/>
    <property type="match status" value="1"/>
</dbReference>
<accession>A0A852TTG1</accession>
<gene>
    <name evidence="2" type="ORF">HDA32_000524</name>
</gene>